<feature type="transmembrane region" description="Helical" evidence="1">
    <location>
        <begin position="44"/>
        <end position="64"/>
    </location>
</feature>
<proteinExistence type="predicted"/>
<keyword evidence="1" id="KW-0812">Transmembrane</keyword>
<keyword evidence="1" id="KW-1133">Transmembrane helix</keyword>
<feature type="transmembrane region" description="Helical" evidence="1">
    <location>
        <begin position="76"/>
        <end position="97"/>
    </location>
</feature>
<evidence type="ECO:0000256" key="1">
    <source>
        <dbReference type="SAM" id="Phobius"/>
    </source>
</evidence>
<feature type="domain" description="Inner membrane protein YgaP-like transmembrane" evidence="2">
    <location>
        <begin position="10"/>
        <end position="71"/>
    </location>
</feature>
<dbReference type="Pfam" id="PF11127">
    <property type="entry name" value="YgaP-like_TM"/>
    <property type="match status" value="1"/>
</dbReference>
<sequence>MAIKNTELINENRIDRSLRAFVGLACLQIAYFWLSGWWMTLFYLLSAVLFLTAAVGFCPLYRVLGLRSNNKQSTAGKVWLTIAALVFITQLVLGSYASHFFSKKFYLEDFNVMNNNYKQALFFTGQENRAKAIDNYDQLRINYARFKNKYLAYHPYALKGDGQFNDDLIRIEEILTETADNVRSGDLHQAHLMLEKVRPVFQNIFKRNNFSMLAVTLIDFHDTMELMLTAATLKDATQVKALYPQVDKKLQAIEVEANDADIQAIRDNLETLFKLAKSGAVEQLTAQGKKLKSSFVKVYLQRG</sequence>
<evidence type="ECO:0000313" key="3">
    <source>
        <dbReference type="EMBL" id="ABM04458.1"/>
    </source>
</evidence>
<dbReference type="OrthoDB" id="9804804at2"/>
<reference evidence="3 4" key="1">
    <citation type="submission" date="2007-01" db="EMBL/GenBank/DDBJ databases">
        <title>Complete sequence of Psychromonas ingrahamii 37.</title>
        <authorList>
            <consortium name="US DOE Joint Genome Institute"/>
            <person name="Copeland A."/>
            <person name="Lucas S."/>
            <person name="Lapidus A."/>
            <person name="Barry K."/>
            <person name="Detter J.C."/>
            <person name="Glavina del Rio T."/>
            <person name="Hammon N."/>
            <person name="Israni S."/>
            <person name="Dalin E."/>
            <person name="Tice H."/>
            <person name="Pitluck S."/>
            <person name="Thompson L.S."/>
            <person name="Brettin T."/>
            <person name="Bruce D."/>
            <person name="Han C."/>
            <person name="Tapia R."/>
            <person name="Schmutz J."/>
            <person name="Larimer F."/>
            <person name="Land M."/>
            <person name="Hauser L."/>
            <person name="Kyrpides N."/>
            <person name="Ivanova N."/>
            <person name="Staley J."/>
            <person name="Richardson P."/>
        </authorList>
    </citation>
    <scope>NUCLEOTIDE SEQUENCE [LARGE SCALE GENOMIC DNA]</scope>
    <source>
        <strain evidence="3 4">37</strain>
    </source>
</reference>
<feature type="transmembrane region" description="Helical" evidence="1">
    <location>
        <begin position="20"/>
        <end position="38"/>
    </location>
</feature>
<dbReference type="KEGG" id="pin:Ping_2751"/>
<gene>
    <name evidence="3" type="ordered locus">Ping_2751</name>
</gene>
<evidence type="ECO:0000259" key="2">
    <source>
        <dbReference type="Pfam" id="PF11127"/>
    </source>
</evidence>
<protein>
    <recommendedName>
        <fullName evidence="2">Inner membrane protein YgaP-like transmembrane domain-containing protein</fullName>
    </recommendedName>
</protein>
<evidence type="ECO:0000313" key="4">
    <source>
        <dbReference type="Proteomes" id="UP000000639"/>
    </source>
</evidence>
<accession>A1SY93</accession>
<dbReference type="Proteomes" id="UP000000639">
    <property type="component" value="Chromosome"/>
</dbReference>
<dbReference type="InterPro" id="IPR021309">
    <property type="entry name" value="YgaP-like_TM"/>
</dbReference>
<keyword evidence="4" id="KW-1185">Reference proteome</keyword>
<dbReference type="EMBL" id="CP000510">
    <property type="protein sequence ID" value="ABM04458.1"/>
    <property type="molecule type" value="Genomic_DNA"/>
</dbReference>
<keyword evidence="1" id="KW-0472">Membrane</keyword>
<organism evidence="3 4">
    <name type="scientific">Psychromonas ingrahamii (strain DSM 17664 / CCUG 51855 / 37)</name>
    <dbReference type="NCBI Taxonomy" id="357804"/>
    <lineage>
        <taxon>Bacteria</taxon>
        <taxon>Pseudomonadati</taxon>
        <taxon>Pseudomonadota</taxon>
        <taxon>Gammaproteobacteria</taxon>
        <taxon>Alteromonadales</taxon>
        <taxon>Psychromonadaceae</taxon>
        <taxon>Psychromonas</taxon>
    </lineage>
</organism>
<dbReference type="HOGENOM" id="CLU_917892_0_0_6"/>
<name>A1SY93_PSYIN</name>
<dbReference type="RefSeq" id="WP_011771013.1">
    <property type="nucleotide sequence ID" value="NC_008709.1"/>
</dbReference>
<dbReference type="AlphaFoldDB" id="A1SY93"/>